<sequence length="242" mass="29255">MKLTGNFYLENEKIAFLFVVLDFGKKNIYLQYKNKIYDLRYLINKIKDKKIFFLIKLYYENKIFETHIKKVIESTEYKKKFFKFFELIIEIEFVNSNFSLVISKIIEIEPDFDEKKNTFLIYAVLANKIILKYNEKIEILYKKSKIELGYYNSDFSKVFKLLGTYVELQKGYKILQISNIVNSNCFGLKREKTIENFEKSGFFKRNNDEIVENWIKDETFEKVREKFDGILEDEIIKELLNF</sequence>
<dbReference type="KEGG" id="lrug:AB8B22_01640"/>
<dbReference type="AlphaFoldDB" id="A0AB39VJ19"/>
<proteinExistence type="predicted"/>
<reference evidence="1" key="1">
    <citation type="submission" date="2024-07" db="EMBL/GenBank/DDBJ databases">
        <authorList>
            <person name="Li X.-J."/>
            <person name="Wang X."/>
        </authorList>
    </citation>
    <scope>NUCLEOTIDE SEQUENCE</scope>
    <source>
        <strain evidence="1">HSP-334</strain>
    </source>
</reference>
<dbReference type="RefSeq" id="WP_094079247.1">
    <property type="nucleotide sequence ID" value="NZ_CP165644.1"/>
</dbReference>
<accession>A0AB39VJ19</accession>
<dbReference type="EMBL" id="CP165644">
    <property type="protein sequence ID" value="XDU67139.1"/>
    <property type="molecule type" value="Genomic_DNA"/>
</dbReference>
<gene>
    <name evidence="1" type="ORF">AB8B22_01640</name>
</gene>
<evidence type="ECO:0000313" key="1">
    <source>
        <dbReference type="EMBL" id="XDU67139.1"/>
    </source>
</evidence>
<name>A0AB39VJ19_9FUSO</name>
<protein>
    <submittedName>
        <fullName evidence="1">Uncharacterized protein</fullName>
    </submittedName>
</protein>
<organism evidence="1">
    <name type="scientific">Leptotrichia rugosa</name>
    <dbReference type="NCBI Taxonomy" id="3239302"/>
    <lineage>
        <taxon>Bacteria</taxon>
        <taxon>Fusobacteriati</taxon>
        <taxon>Fusobacteriota</taxon>
        <taxon>Fusobacteriia</taxon>
        <taxon>Fusobacteriales</taxon>
        <taxon>Leptotrichiaceae</taxon>
        <taxon>Leptotrichia</taxon>
    </lineage>
</organism>